<dbReference type="GO" id="GO:0050300">
    <property type="term" value="F:aminoglycoside 6-kinase activity"/>
    <property type="evidence" value="ECO:0007669"/>
    <property type="project" value="UniProtKB-EC"/>
</dbReference>
<keyword evidence="2" id="KW-1185">Reference proteome</keyword>
<dbReference type="RefSeq" id="WP_343046345.1">
    <property type="nucleotide sequence ID" value="NZ_JACBYQ010000002.1"/>
</dbReference>
<dbReference type="AlphaFoldDB" id="A0A7Y9LW71"/>
<reference evidence="1 2" key="1">
    <citation type="submission" date="2020-07" db="EMBL/GenBank/DDBJ databases">
        <title>Sequencing the genomes of 1000 actinobacteria strains.</title>
        <authorList>
            <person name="Klenk H.-P."/>
        </authorList>
    </citation>
    <scope>NUCLEOTIDE SEQUENCE [LARGE SCALE GENOMIC DNA]</scope>
    <source>
        <strain evidence="1 2">DSM 102047</strain>
    </source>
</reference>
<sequence>MSVPFPEDLQRRYSNTAERRSWLSRLPGLLEDAFQRWQVRPDLAEGELPWNGYTGIAVPVITQDGFSAVVKISFPYEDIAHEPDTLRLWAGHGAVRLLDNDPEDRAMLLERLDADRWLQAAPMPDAIAVWGVLVRELSIRPDGRPEWRRIPSLADQAERWNDELPADWKDLAEPFPRWLLEAALEVTQTRSAVGRREDRDVLVHADLHGMNILARLGTEGWKASDFLAIDPQGIVGEAEFAVMPMLNNRLLDLPEKNPELALLDRLNMLCEAAGLDAEVARQWTIAREVENALLYASRRDHQDDLNRSLWIGSTLAGRTIPDLPHPHLLDRK</sequence>
<comment type="caution">
    <text evidence="1">The sequence shown here is derived from an EMBL/GenBank/DDBJ whole genome shotgun (WGS) entry which is preliminary data.</text>
</comment>
<evidence type="ECO:0000313" key="1">
    <source>
        <dbReference type="EMBL" id="NYE96701.1"/>
    </source>
</evidence>
<dbReference type="Pfam" id="PF04655">
    <property type="entry name" value="APH_6_hur"/>
    <property type="match status" value="1"/>
</dbReference>
<organism evidence="1 2">
    <name type="scientific">Psychromicrobium silvestre</name>
    <dbReference type="NCBI Taxonomy" id="1645614"/>
    <lineage>
        <taxon>Bacteria</taxon>
        <taxon>Bacillati</taxon>
        <taxon>Actinomycetota</taxon>
        <taxon>Actinomycetes</taxon>
        <taxon>Micrococcales</taxon>
        <taxon>Micrococcaceae</taxon>
        <taxon>Psychromicrobium</taxon>
    </lineage>
</organism>
<keyword evidence="1" id="KW-0808">Transferase</keyword>
<dbReference type="GO" id="GO:0019748">
    <property type="term" value="P:secondary metabolic process"/>
    <property type="evidence" value="ECO:0007669"/>
    <property type="project" value="InterPro"/>
</dbReference>
<dbReference type="InterPro" id="IPR011009">
    <property type="entry name" value="Kinase-like_dom_sf"/>
</dbReference>
<name>A0A7Y9LW71_9MICC</name>
<dbReference type="InterPro" id="IPR006748">
    <property type="entry name" value="NH2Glyco/OHUrea_AB-resist_kin"/>
</dbReference>
<keyword evidence="1" id="KW-0418">Kinase</keyword>
<dbReference type="EMBL" id="JACBYQ010000002">
    <property type="protein sequence ID" value="NYE96701.1"/>
    <property type="molecule type" value="Genomic_DNA"/>
</dbReference>
<dbReference type="EC" id="2.7.1.72" evidence="1"/>
<evidence type="ECO:0000313" key="2">
    <source>
        <dbReference type="Proteomes" id="UP000521748"/>
    </source>
</evidence>
<gene>
    <name evidence="1" type="ORF">FHU41_002951</name>
</gene>
<dbReference type="SUPFAM" id="SSF56112">
    <property type="entry name" value="Protein kinase-like (PK-like)"/>
    <property type="match status" value="1"/>
</dbReference>
<accession>A0A7Y9LW71</accession>
<proteinExistence type="predicted"/>
<dbReference type="Proteomes" id="UP000521748">
    <property type="component" value="Unassembled WGS sequence"/>
</dbReference>
<protein>
    <submittedName>
        <fullName evidence="1">Streptomycin 6-kinase</fullName>
        <ecNumber evidence="1">2.7.1.72</ecNumber>
    </submittedName>
</protein>